<sequence>MSSEKEAKKISYRRKHTYSEESLQTDVRNSKPPKSRYSSETEETQVSSASLLQRLMEFGGEQFHRTTRITGSIRKKRFTNRLALTLAKRMESLIGKTNDKSKCSSILTVSPEIGSVELGKDKMEYIDAKG</sequence>
<evidence type="ECO:0000313" key="3">
    <source>
        <dbReference type="WBParaSite" id="EN70_2230"/>
    </source>
</evidence>
<name>A0A1I7VGA2_LOALO</name>
<reference evidence="3" key="2">
    <citation type="submission" date="2016-11" db="UniProtKB">
        <authorList>
            <consortium name="WormBaseParasite"/>
        </authorList>
    </citation>
    <scope>IDENTIFICATION</scope>
</reference>
<evidence type="ECO:0000313" key="2">
    <source>
        <dbReference type="Proteomes" id="UP000095285"/>
    </source>
</evidence>
<evidence type="ECO:0000256" key="1">
    <source>
        <dbReference type="SAM" id="MobiDB-lite"/>
    </source>
</evidence>
<feature type="region of interest" description="Disordered" evidence="1">
    <location>
        <begin position="1"/>
        <end position="47"/>
    </location>
</feature>
<keyword evidence="2" id="KW-1185">Reference proteome</keyword>
<organism evidence="2 3">
    <name type="scientific">Loa loa</name>
    <name type="common">Eye worm</name>
    <name type="synonym">Filaria loa</name>
    <dbReference type="NCBI Taxonomy" id="7209"/>
    <lineage>
        <taxon>Eukaryota</taxon>
        <taxon>Metazoa</taxon>
        <taxon>Ecdysozoa</taxon>
        <taxon>Nematoda</taxon>
        <taxon>Chromadorea</taxon>
        <taxon>Rhabditida</taxon>
        <taxon>Spirurina</taxon>
        <taxon>Spiruromorpha</taxon>
        <taxon>Filarioidea</taxon>
        <taxon>Onchocercidae</taxon>
        <taxon>Loa</taxon>
    </lineage>
</organism>
<protein>
    <submittedName>
        <fullName evidence="3">Uncharacterized protein</fullName>
    </submittedName>
</protein>
<dbReference type="AlphaFoldDB" id="A0A1I7VGA2"/>
<accession>A0A1I7VGA2</accession>
<dbReference type="Proteomes" id="UP000095285">
    <property type="component" value="Unassembled WGS sequence"/>
</dbReference>
<dbReference type="WBParaSite" id="EN70_2230">
    <property type="protein sequence ID" value="EN70_2230"/>
    <property type="gene ID" value="EN70_2230"/>
</dbReference>
<proteinExistence type="predicted"/>
<reference evidence="2" key="1">
    <citation type="submission" date="2012-04" db="EMBL/GenBank/DDBJ databases">
        <title>The Genome Sequence of Loa loa.</title>
        <authorList>
            <consortium name="The Broad Institute Genome Sequencing Platform"/>
            <consortium name="Broad Institute Genome Sequencing Center for Infectious Disease"/>
            <person name="Nutman T.B."/>
            <person name="Fink D.L."/>
            <person name="Russ C."/>
            <person name="Young S."/>
            <person name="Zeng Q."/>
            <person name="Gargeya S."/>
            <person name="Alvarado L."/>
            <person name="Berlin A."/>
            <person name="Chapman S.B."/>
            <person name="Chen Z."/>
            <person name="Freedman E."/>
            <person name="Gellesch M."/>
            <person name="Goldberg J."/>
            <person name="Griggs A."/>
            <person name="Gujja S."/>
            <person name="Heilman E.R."/>
            <person name="Heiman D."/>
            <person name="Howarth C."/>
            <person name="Mehta T."/>
            <person name="Neiman D."/>
            <person name="Pearson M."/>
            <person name="Roberts A."/>
            <person name="Saif S."/>
            <person name="Shea T."/>
            <person name="Shenoy N."/>
            <person name="Sisk P."/>
            <person name="Stolte C."/>
            <person name="Sykes S."/>
            <person name="White J."/>
            <person name="Yandava C."/>
            <person name="Haas B."/>
            <person name="Henn M.R."/>
            <person name="Nusbaum C."/>
            <person name="Birren B."/>
        </authorList>
    </citation>
    <scope>NUCLEOTIDE SEQUENCE [LARGE SCALE GENOMIC DNA]</scope>
</reference>